<evidence type="ECO:0000313" key="2">
    <source>
        <dbReference type="EMBL" id="ERN18883.1"/>
    </source>
</evidence>
<proteinExistence type="predicted"/>
<accession>U5DEP5</accession>
<gene>
    <name evidence="2" type="ORF">AMTR_s00067p00153670</name>
</gene>
<evidence type="ECO:0000313" key="3">
    <source>
        <dbReference type="Proteomes" id="UP000017836"/>
    </source>
</evidence>
<keyword evidence="1" id="KW-0732">Signal</keyword>
<sequence>MAKLVFLAVILVASLTLEVSGRKLAEQPKTELMAGHKKSSEPAKIGKELEDQKNFIGFAGLGAAAGVGAVGGVAGGLPTFGGLGSGMFSRYFHYSLYTFCPFFR</sequence>
<reference evidence="3" key="1">
    <citation type="journal article" date="2013" name="Science">
        <title>The Amborella genome and the evolution of flowering plants.</title>
        <authorList>
            <consortium name="Amborella Genome Project"/>
        </authorList>
    </citation>
    <scope>NUCLEOTIDE SEQUENCE [LARGE SCALE GENOMIC DNA]</scope>
</reference>
<protein>
    <recommendedName>
        <fullName evidence="4">Glycine-rich protein</fullName>
    </recommendedName>
</protein>
<dbReference type="Proteomes" id="UP000017836">
    <property type="component" value="Unassembled WGS sequence"/>
</dbReference>
<evidence type="ECO:0000256" key="1">
    <source>
        <dbReference type="SAM" id="SignalP"/>
    </source>
</evidence>
<keyword evidence="3" id="KW-1185">Reference proteome</keyword>
<organism evidence="2 3">
    <name type="scientific">Amborella trichopoda</name>
    <dbReference type="NCBI Taxonomy" id="13333"/>
    <lineage>
        <taxon>Eukaryota</taxon>
        <taxon>Viridiplantae</taxon>
        <taxon>Streptophyta</taxon>
        <taxon>Embryophyta</taxon>
        <taxon>Tracheophyta</taxon>
        <taxon>Spermatophyta</taxon>
        <taxon>Magnoliopsida</taxon>
        <taxon>Amborellales</taxon>
        <taxon>Amborellaceae</taxon>
        <taxon>Amborella</taxon>
    </lineage>
</organism>
<name>U5DEP5_AMBTC</name>
<feature type="signal peptide" evidence="1">
    <location>
        <begin position="1"/>
        <end position="21"/>
    </location>
</feature>
<dbReference type="EMBL" id="KI392078">
    <property type="protein sequence ID" value="ERN18883.1"/>
    <property type="molecule type" value="Genomic_DNA"/>
</dbReference>
<dbReference type="Gramene" id="ERN18883">
    <property type="protein sequence ID" value="ERN18883"/>
    <property type="gene ID" value="AMTR_s00067p00153670"/>
</dbReference>
<dbReference type="AlphaFoldDB" id="U5DEP5"/>
<feature type="chain" id="PRO_5004658773" description="Glycine-rich protein" evidence="1">
    <location>
        <begin position="22"/>
        <end position="104"/>
    </location>
</feature>
<dbReference type="HOGENOM" id="CLU_2253742_0_0_1"/>
<evidence type="ECO:0008006" key="4">
    <source>
        <dbReference type="Google" id="ProtNLM"/>
    </source>
</evidence>